<protein>
    <submittedName>
        <fullName evidence="1">Uncharacterized protein</fullName>
    </submittedName>
</protein>
<name>A0A934TW83_9BURK</name>
<evidence type="ECO:0000313" key="2">
    <source>
        <dbReference type="Proteomes" id="UP000630528"/>
    </source>
</evidence>
<evidence type="ECO:0000313" key="1">
    <source>
        <dbReference type="EMBL" id="MBK6008759.1"/>
    </source>
</evidence>
<comment type="caution">
    <text evidence="1">The sequence shown here is derived from an EMBL/GenBank/DDBJ whole genome shotgun (WGS) entry which is preliminary data.</text>
</comment>
<organism evidence="1 2">
    <name type="scientific">Ramlibacter ginsenosidimutans</name>
    <dbReference type="NCBI Taxonomy" id="502333"/>
    <lineage>
        <taxon>Bacteria</taxon>
        <taxon>Pseudomonadati</taxon>
        <taxon>Pseudomonadota</taxon>
        <taxon>Betaproteobacteria</taxon>
        <taxon>Burkholderiales</taxon>
        <taxon>Comamonadaceae</taxon>
        <taxon>Ramlibacter</taxon>
    </lineage>
</organism>
<reference evidence="1" key="1">
    <citation type="journal article" date="2012" name="J. Microbiol. Biotechnol.">
        <title>Ramlibacter ginsenosidimutans sp. nov., with ginsenoside-converting activity.</title>
        <authorList>
            <person name="Wang L."/>
            <person name="An D.S."/>
            <person name="Kim S.G."/>
            <person name="Jin F.X."/>
            <person name="Kim S.C."/>
            <person name="Lee S.T."/>
            <person name="Im W.T."/>
        </authorList>
    </citation>
    <scope>NUCLEOTIDE SEQUENCE</scope>
    <source>
        <strain evidence="1">KACC 17527</strain>
    </source>
</reference>
<dbReference type="EMBL" id="JAEPWM010000011">
    <property type="protein sequence ID" value="MBK6008759.1"/>
    <property type="molecule type" value="Genomic_DNA"/>
</dbReference>
<keyword evidence="2" id="KW-1185">Reference proteome</keyword>
<dbReference type="Proteomes" id="UP000630528">
    <property type="component" value="Unassembled WGS sequence"/>
</dbReference>
<dbReference type="AlphaFoldDB" id="A0A934TW83"/>
<reference evidence="1" key="2">
    <citation type="submission" date="2021-01" db="EMBL/GenBank/DDBJ databases">
        <authorList>
            <person name="Kang M."/>
        </authorList>
    </citation>
    <scope>NUCLEOTIDE SEQUENCE</scope>
    <source>
        <strain evidence="1">KACC 17527</strain>
    </source>
</reference>
<gene>
    <name evidence="1" type="ORF">JJB11_21890</name>
</gene>
<proteinExistence type="predicted"/>
<sequence length="113" mass="12179">MYSETLVCREVDLREDLRLQVVSVACELVTLEVLVQEEAQAPGDSAQTLVLQARELATKARAVLSPSTNFDTFGEAVLRAALAVLSENVMAMRQVRGTLAQLVAPAPDIELPG</sequence>
<dbReference type="RefSeq" id="WP_201176599.1">
    <property type="nucleotide sequence ID" value="NZ_JAEPWM010000011.1"/>
</dbReference>
<accession>A0A934TW83</accession>